<dbReference type="RefSeq" id="WP_268756223.1">
    <property type="nucleotide sequence ID" value="NZ_CP113836.1"/>
</dbReference>
<gene>
    <name evidence="3" type="ORF">ORV05_35445</name>
</gene>
<dbReference type="Pfam" id="PF13400">
    <property type="entry name" value="Tad"/>
    <property type="match status" value="1"/>
</dbReference>
<keyword evidence="1" id="KW-0812">Transmembrane</keyword>
<proteinExistence type="predicted"/>
<feature type="domain" description="Putative Flp pilus-assembly TadG-like N-terminal" evidence="2">
    <location>
        <begin position="7"/>
        <end position="53"/>
    </location>
</feature>
<sequence>MLRGDRGTATIWVAGAMAALTTVLAALLAFGAAIVSRHQAGAAADLAALAAAGNAERGAEAACGRARLVTEEMAVRLTACRLEQWDALVEVTAEGPAGFGPAMARARAGPVQRRTVSGDRTGHGG</sequence>
<reference evidence="3" key="1">
    <citation type="submission" date="2022-11" db="EMBL/GenBank/DDBJ databases">
        <authorList>
            <person name="Mo P."/>
        </authorList>
    </citation>
    <scope>NUCLEOTIDE SEQUENCE</scope>
    <source>
        <strain evidence="3">HUAS 11-8</strain>
    </source>
</reference>
<keyword evidence="1" id="KW-0472">Membrane</keyword>
<name>A0ABY7B5L3_9PSEU</name>
<protein>
    <submittedName>
        <fullName evidence="3">Flp pilus-assembly TadE/G-like family protein</fullName>
    </submittedName>
</protein>
<dbReference type="EMBL" id="CP113836">
    <property type="protein sequence ID" value="WAL66083.1"/>
    <property type="molecule type" value="Genomic_DNA"/>
</dbReference>
<keyword evidence="4" id="KW-1185">Reference proteome</keyword>
<dbReference type="Proteomes" id="UP001163203">
    <property type="component" value="Chromosome"/>
</dbReference>
<organism evidence="3 4">
    <name type="scientific">Amycolatopsis cynarae</name>
    <dbReference type="NCBI Taxonomy" id="2995223"/>
    <lineage>
        <taxon>Bacteria</taxon>
        <taxon>Bacillati</taxon>
        <taxon>Actinomycetota</taxon>
        <taxon>Actinomycetes</taxon>
        <taxon>Pseudonocardiales</taxon>
        <taxon>Pseudonocardiaceae</taxon>
        <taxon>Amycolatopsis</taxon>
    </lineage>
</organism>
<evidence type="ECO:0000313" key="3">
    <source>
        <dbReference type="EMBL" id="WAL66083.1"/>
    </source>
</evidence>
<evidence type="ECO:0000256" key="1">
    <source>
        <dbReference type="SAM" id="Phobius"/>
    </source>
</evidence>
<accession>A0ABY7B5L3</accession>
<dbReference type="InterPro" id="IPR028087">
    <property type="entry name" value="Tad_N"/>
</dbReference>
<dbReference type="InterPro" id="IPR021202">
    <property type="entry name" value="Rv3654c-like"/>
</dbReference>
<dbReference type="NCBIfam" id="TIGR03816">
    <property type="entry name" value="tadE_like_DECH"/>
    <property type="match status" value="1"/>
</dbReference>
<keyword evidence="1" id="KW-1133">Transmembrane helix</keyword>
<feature type="transmembrane region" description="Helical" evidence="1">
    <location>
        <begin position="12"/>
        <end position="35"/>
    </location>
</feature>
<evidence type="ECO:0000313" key="4">
    <source>
        <dbReference type="Proteomes" id="UP001163203"/>
    </source>
</evidence>
<evidence type="ECO:0000259" key="2">
    <source>
        <dbReference type="Pfam" id="PF13400"/>
    </source>
</evidence>